<reference evidence="3 4" key="1">
    <citation type="journal article" date="2015" name="Genome Biol. Evol.">
        <title>Comparative Genomics of a Bacterivorous Green Alga Reveals Evolutionary Causalities and Consequences of Phago-Mixotrophic Mode of Nutrition.</title>
        <authorList>
            <person name="Burns J.A."/>
            <person name="Paasch A."/>
            <person name="Narechania A."/>
            <person name="Kim E."/>
        </authorList>
    </citation>
    <scope>NUCLEOTIDE SEQUENCE [LARGE SCALE GENOMIC DNA]</scope>
    <source>
        <strain evidence="3">PLY_AMNH</strain>
    </source>
</reference>
<evidence type="ECO:0000313" key="2">
    <source>
        <dbReference type="EMBL" id="KAK3259188.1"/>
    </source>
</evidence>
<comment type="caution">
    <text evidence="3">The sequence shown here is derived from an EMBL/GenBank/DDBJ whole genome shotgun (WGS) entry which is preliminary data.</text>
</comment>
<feature type="region of interest" description="Disordered" evidence="1">
    <location>
        <begin position="15"/>
        <end position="37"/>
    </location>
</feature>
<organism evidence="3 4">
    <name type="scientific">Cymbomonas tetramitiformis</name>
    <dbReference type="NCBI Taxonomy" id="36881"/>
    <lineage>
        <taxon>Eukaryota</taxon>
        <taxon>Viridiplantae</taxon>
        <taxon>Chlorophyta</taxon>
        <taxon>Pyramimonadophyceae</taxon>
        <taxon>Pyramimonadales</taxon>
        <taxon>Pyramimonadaceae</taxon>
        <taxon>Cymbomonas</taxon>
    </lineage>
</organism>
<evidence type="ECO:0000256" key="1">
    <source>
        <dbReference type="SAM" id="MobiDB-lite"/>
    </source>
</evidence>
<dbReference type="EMBL" id="LGRX02007525">
    <property type="protein sequence ID" value="KAK3274802.1"/>
    <property type="molecule type" value="Genomic_DNA"/>
</dbReference>
<dbReference type="Proteomes" id="UP001190700">
    <property type="component" value="Unassembled WGS sequence"/>
</dbReference>
<accession>A0AAE0L7J8</accession>
<name>A0AAE0L7J8_9CHLO</name>
<dbReference type="InterPro" id="IPR046341">
    <property type="entry name" value="SET_dom_sf"/>
</dbReference>
<dbReference type="EMBL" id="LGRX02018953">
    <property type="protein sequence ID" value="KAK3259188.1"/>
    <property type="molecule type" value="Genomic_DNA"/>
</dbReference>
<dbReference type="Gene3D" id="2.170.270.10">
    <property type="entry name" value="SET domain"/>
    <property type="match status" value="1"/>
</dbReference>
<proteinExistence type="predicted"/>
<evidence type="ECO:0000313" key="3">
    <source>
        <dbReference type="EMBL" id="KAK3274802.1"/>
    </source>
</evidence>
<protein>
    <submittedName>
        <fullName evidence="3">Uncharacterized protein</fullName>
    </submittedName>
</protein>
<keyword evidence="4" id="KW-1185">Reference proteome</keyword>
<evidence type="ECO:0000313" key="4">
    <source>
        <dbReference type="Proteomes" id="UP001190700"/>
    </source>
</evidence>
<feature type="region of interest" description="Disordered" evidence="1">
    <location>
        <begin position="81"/>
        <end position="105"/>
    </location>
</feature>
<dbReference type="AlphaFoldDB" id="A0AAE0L7J8"/>
<sequence>MSLFSVDSSLLGALLNSPDRQEPLPAEPLLQREAESPESVVDITDEVHARQQLDNPPVFIDLTESPIVELSATTVDLRSSSDINVHPANPAAEGQEVTQDAGIDDPSVGFPPGFAPTACPFQLENYQLPNGTWVNFKEIEDARALVVEVPEDITRKTLLLWESFGWYHGFQVAPCIVNSPRTCYVEKLEYTSKELRKLNDRPIISRQVCPLLSFQQRYGTAAVHERENKWKFFGKRPDAALRGQPKYKSAPFHHPYLAVSLGIVQKDLRLKIDVPPDASNDQIIEKGVKYVDYMGVVGDLPSIHNNYRVDVTGTQYTVDAESFGNLARFINTCDTPEEANCALVVETEFGYKNVAVYLTKDVDTTDGPVMLYLYYRESFHVVEMSDVQIA</sequence>
<reference evidence="3" key="2">
    <citation type="submission" date="2023-06" db="EMBL/GenBank/DDBJ databases">
        <title>Long-read-based genome assembly of the green algal bacterivore Cymbomonas tetramitiformis.</title>
        <authorList>
            <person name="Gyaltshen Y."/>
            <person name="Rozenberg A."/>
            <person name="Paasch A."/>
            <person name="Burns J.A."/>
            <person name="Warring S."/>
            <person name="Larson R."/>
            <person name="Maurer-Alcala X."/>
            <person name="Dacks J."/>
            <person name="Kim E."/>
        </authorList>
    </citation>
    <scope>NUCLEOTIDE SEQUENCE</scope>
    <source>
        <strain evidence="3">PLY_AMNH</strain>
    </source>
</reference>
<gene>
    <name evidence="3" type="ORF">CYMTET_17032</name>
    <name evidence="2" type="ORF">CYMTET_31848</name>
</gene>